<proteinExistence type="predicted"/>
<dbReference type="InterPro" id="IPR029044">
    <property type="entry name" value="Nucleotide-diphossugar_trans"/>
</dbReference>
<dbReference type="EMBL" id="BRYA01000898">
    <property type="protein sequence ID" value="GMI35238.1"/>
    <property type="molecule type" value="Genomic_DNA"/>
</dbReference>
<dbReference type="SUPFAM" id="SSF53448">
    <property type="entry name" value="Nucleotide-diphospho-sugar transferases"/>
    <property type="match status" value="1"/>
</dbReference>
<dbReference type="OrthoDB" id="2014201at2759"/>
<dbReference type="Proteomes" id="UP001165065">
    <property type="component" value="Unassembled WGS sequence"/>
</dbReference>
<dbReference type="InterPro" id="IPR002495">
    <property type="entry name" value="Glyco_trans_8"/>
</dbReference>
<dbReference type="AlphaFoldDB" id="A0A9W7G6C6"/>
<dbReference type="GO" id="GO:0016757">
    <property type="term" value="F:glycosyltransferase activity"/>
    <property type="evidence" value="ECO:0007669"/>
    <property type="project" value="InterPro"/>
</dbReference>
<protein>
    <recommendedName>
        <fullName evidence="4">Glycosyltransferase family 8 protein</fullName>
    </recommendedName>
</protein>
<dbReference type="InterPro" id="IPR050587">
    <property type="entry name" value="GNT1/Glycosyltrans_8"/>
</dbReference>
<dbReference type="PANTHER" id="PTHR11183">
    <property type="entry name" value="GLYCOGENIN SUBFAMILY MEMBER"/>
    <property type="match status" value="1"/>
</dbReference>
<evidence type="ECO:0000256" key="1">
    <source>
        <dbReference type="SAM" id="SignalP"/>
    </source>
</evidence>
<accession>A0A9W7G6C6</accession>
<evidence type="ECO:0008006" key="4">
    <source>
        <dbReference type="Google" id="ProtNLM"/>
    </source>
</evidence>
<feature type="chain" id="PRO_5040975355" description="Glycosyltransferase family 8 protein" evidence="1">
    <location>
        <begin position="20"/>
        <end position="435"/>
    </location>
</feature>
<sequence length="435" mass="49123">MAPRRSLLLALSAVVLIQAIVCTDNPKLPYGIHIEHPRDNDIFLFRDAEFLFSITQGNSVEEVPHSHYQSLELQLCVTLRDKSSQALEQFCLNLREPYFHFKFPASFSTGDPIDVSLSLYQEALLLTRTSVLVSVRPYEISAIEHLTPFDLLFPAVSPPSSPPISSLAYFTLLTNDSYMPGVVALQQSLRKVNSKHKLHVMIPTHASDALEASFMSVSSSNLATLDSLGIQVHPVSTNLASKLPPGTMAPELNQTQWLKLELWAQTSFSRILYLDADTMVTANIDELLESPALTKFACVGDYFAGSVFLVFPSYTLFRELSLQSQSGGKYLYGEQDFLNDFFRRDKTTEEETRQVLSPYHYHCIAEDFGYPELLPNPTSTCKIVEFASCTRDESGVRWKPWMDKGLLQGKVCKRHPTELFWKLVDFYKDLLEPLT</sequence>
<reference evidence="3" key="1">
    <citation type="journal article" date="2023" name="Commun. Biol.">
        <title>Genome analysis of Parmales, the sister group of diatoms, reveals the evolutionary specialization of diatoms from phago-mixotrophs to photoautotrophs.</title>
        <authorList>
            <person name="Ban H."/>
            <person name="Sato S."/>
            <person name="Yoshikawa S."/>
            <person name="Yamada K."/>
            <person name="Nakamura Y."/>
            <person name="Ichinomiya M."/>
            <person name="Sato N."/>
            <person name="Blanc-Mathieu R."/>
            <person name="Endo H."/>
            <person name="Kuwata A."/>
            <person name="Ogata H."/>
        </authorList>
    </citation>
    <scope>NUCLEOTIDE SEQUENCE [LARGE SCALE GENOMIC DNA]</scope>
</reference>
<evidence type="ECO:0000313" key="2">
    <source>
        <dbReference type="EMBL" id="GMI35238.1"/>
    </source>
</evidence>
<organism evidence="2 3">
    <name type="scientific">Triparma columacea</name>
    <dbReference type="NCBI Taxonomy" id="722753"/>
    <lineage>
        <taxon>Eukaryota</taxon>
        <taxon>Sar</taxon>
        <taxon>Stramenopiles</taxon>
        <taxon>Ochrophyta</taxon>
        <taxon>Bolidophyceae</taxon>
        <taxon>Parmales</taxon>
        <taxon>Triparmaceae</taxon>
        <taxon>Triparma</taxon>
    </lineage>
</organism>
<keyword evidence="3" id="KW-1185">Reference proteome</keyword>
<feature type="signal peptide" evidence="1">
    <location>
        <begin position="1"/>
        <end position="19"/>
    </location>
</feature>
<name>A0A9W7G6C6_9STRA</name>
<dbReference type="Gene3D" id="3.90.550.10">
    <property type="entry name" value="Spore Coat Polysaccharide Biosynthesis Protein SpsA, Chain A"/>
    <property type="match status" value="1"/>
</dbReference>
<gene>
    <name evidence="2" type="ORF">TrCOL_g1738</name>
</gene>
<keyword evidence="1" id="KW-0732">Signal</keyword>
<dbReference type="Pfam" id="PF01501">
    <property type="entry name" value="Glyco_transf_8"/>
    <property type="match status" value="1"/>
</dbReference>
<comment type="caution">
    <text evidence="2">The sequence shown here is derived from an EMBL/GenBank/DDBJ whole genome shotgun (WGS) entry which is preliminary data.</text>
</comment>
<evidence type="ECO:0000313" key="3">
    <source>
        <dbReference type="Proteomes" id="UP001165065"/>
    </source>
</evidence>